<organism evidence="7">
    <name type="scientific">Cyanothece sp. (strain PCC 7425 / ATCC 29141)</name>
    <dbReference type="NCBI Taxonomy" id="395961"/>
    <lineage>
        <taxon>Bacteria</taxon>
        <taxon>Bacillati</taxon>
        <taxon>Cyanobacteriota</taxon>
        <taxon>Cyanophyceae</taxon>
        <taxon>Gomontiellales</taxon>
        <taxon>Cyanothecaceae</taxon>
        <taxon>Cyanothece</taxon>
    </lineage>
</organism>
<dbReference type="HOGENOM" id="CLU_053359_6_2_3"/>
<name>B8HY35_CYAP4</name>
<dbReference type="Pfam" id="PF02656">
    <property type="entry name" value="DUF202"/>
    <property type="match status" value="1"/>
</dbReference>
<evidence type="ECO:0000256" key="3">
    <source>
        <dbReference type="ARBA" id="ARBA00022989"/>
    </source>
</evidence>
<proteinExistence type="predicted"/>
<evidence type="ECO:0000256" key="5">
    <source>
        <dbReference type="SAM" id="Phobius"/>
    </source>
</evidence>
<dbReference type="eggNOG" id="COG2149">
    <property type="taxonomic scope" value="Bacteria"/>
</dbReference>
<evidence type="ECO:0000256" key="4">
    <source>
        <dbReference type="ARBA" id="ARBA00023136"/>
    </source>
</evidence>
<dbReference type="GO" id="GO:0012505">
    <property type="term" value="C:endomembrane system"/>
    <property type="evidence" value="ECO:0007669"/>
    <property type="project" value="UniProtKB-SubCell"/>
</dbReference>
<keyword evidence="2 5" id="KW-0812">Transmembrane</keyword>
<evidence type="ECO:0000259" key="6">
    <source>
        <dbReference type="Pfam" id="PF02656"/>
    </source>
</evidence>
<reference evidence="7" key="1">
    <citation type="submission" date="2009-01" db="EMBL/GenBank/DDBJ databases">
        <title>Complete sequence of chromosome Cyanothece sp. PCC 7425.</title>
        <authorList>
            <consortium name="US DOE Joint Genome Institute"/>
            <person name="Lucas S."/>
            <person name="Copeland A."/>
            <person name="Lapidus A."/>
            <person name="Glavina del Rio T."/>
            <person name="Dalin E."/>
            <person name="Tice H."/>
            <person name="Bruce D."/>
            <person name="Goodwin L."/>
            <person name="Pitluck S."/>
            <person name="Sims D."/>
            <person name="Meineke L."/>
            <person name="Brettin T."/>
            <person name="Detter J.C."/>
            <person name="Han C."/>
            <person name="Larimer F."/>
            <person name="Land M."/>
            <person name="Hauser L."/>
            <person name="Kyrpides N."/>
            <person name="Ovchinnikova G."/>
            <person name="Liberton M."/>
            <person name="Stoeckel J."/>
            <person name="Banerjee A."/>
            <person name="Singh A."/>
            <person name="Page L."/>
            <person name="Sato H."/>
            <person name="Zhao L."/>
            <person name="Sherman L."/>
            <person name="Pakrasi H."/>
            <person name="Richardson P."/>
        </authorList>
    </citation>
    <scope>NUCLEOTIDE SEQUENCE</scope>
    <source>
        <strain evidence="7">PCC 7425</strain>
    </source>
</reference>
<dbReference type="STRING" id="395961.Cyan7425_2481"/>
<gene>
    <name evidence="7" type="ordered locus">Cyan7425_2481</name>
</gene>
<dbReference type="KEGG" id="cyn:Cyan7425_2481"/>
<keyword evidence="3 5" id="KW-1133">Transmembrane helix</keyword>
<comment type="subcellular location">
    <subcellularLocation>
        <location evidence="1">Endomembrane system</location>
        <topology evidence="1">Multi-pass membrane protein</topology>
    </subcellularLocation>
</comment>
<keyword evidence="4 5" id="KW-0472">Membrane</keyword>
<feature type="domain" description="DUF202" evidence="6">
    <location>
        <begin position="23"/>
        <end position="97"/>
    </location>
</feature>
<dbReference type="AlphaFoldDB" id="B8HY35"/>
<dbReference type="OrthoDB" id="582337at2"/>
<feature type="transmembrane region" description="Helical" evidence="5">
    <location>
        <begin position="32"/>
        <end position="53"/>
    </location>
</feature>
<evidence type="ECO:0000256" key="1">
    <source>
        <dbReference type="ARBA" id="ARBA00004127"/>
    </source>
</evidence>
<feature type="transmembrane region" description="Helical" evidence="5">
    <location>
        <begin position="73"/>
        <end position="91"/>
    </location>
</feature>
<feature type="transmembrane region" description="Helical" evidence="5">
    <location>
        <begin position="111"/>
        <end position="133"/>
    </location>
</feature>
<dbReference type="EMBL" id="CP001344">
    <property type="protein sequence ID" value="ACL44838.1"/>
    <property type="molecule type" value="Genomic_DNA"/>
</dbReference>
<protein>
    <recommendedName>
        <fullName evidence="6">DUF202 domain-containing protein</fullName>
    </recommendedName>
</protein>
<sequence length="134" mass="15132">MHQPPESAGDRPVNVTNELAKERNRAAADRTLMAWIRTALSMIGFGFGIGKIVDELHQIQPERIQNPLHSARVFGGAIILLGLFSLVMALLQHQQILKRLRRPQYIYREPVPLTTIVSMLLLIIGLFAFLVLLR</sequence>
<evidence type="ECO:0000313" key="7">
    <source>
        <dbReference type="EMBL" id="ACL44838.1"/>
    </source>
</evidence>
<evidence type="ECO:0000256" key="2">
    <source>
        <dbReference type="ARBA" id="ARBA00022692"/>
    </source>
</evidence>
<dbReference type="InterPro" id="IPR003807">
    <property type="entry name" value="DUF202"/>
</dbReference>
<accession>B8HY35</accession>